<dbReference type="InterPro" id="IPR011990">
    <property type="entry name" value="TPR-like_helical_dom_sf"/>
</dbReference>
<evidence type="ECO:0008006" key="3">
    <source>
        <dbReference type="Google" id="ProtNLM"/>
    </source>
</evidence>
<reference evidence="1 2" key="1">
    <citation type="submission" date="2019-01" db="EMBL/GenBank/DDBJ databases">
        <title>Sequencing the genomes of 1000 actinobacteria strains.</title>
        <authorList>
            <person name="Klenk H.-P."/>
        </authorList>
    </citation>
    <scope>NUCLEOTIDE SEQUENCE [LARGE SCALE GENOMIC DNA]</scope>
    <source>
        <strain evidence="1 2">DSM 43925</strain>
    </source>
</reference>
<keyword evidence="2" id="KW-1185">Reference proteome</keyword>
<gene>
    <name evidence="1" type="ORF">EDD27_3594</name>
</gene>
<name>A0A438M5N9_9ACTN</name>
<evidence type="ECO:0000313" key="1">
    <source>
        <dbReference type="EMBL" id="RVX41125.1"/>
    </source>
</evidence>
<evidence type="ECO:0000313" key="2">
    <source>
        <dbReference type="Proteomes" id="UP000284824"/>
    </source>
</evidence>
<dbReference type="EMBL" id="SAUN01000001">
    <property type="protein sequence ID" value="RVX41125.1"/>
    <property type="molecule type" value="Genomic_DNA"/>
</dbReference>
<organism evidence="1 2">
    <name type="scientific">Nonomuraea polychroma</name>
    <dbReference type="NCBI Taxonomy" id="46176"/>
    <lineage>
        <taxon>Bacteria</taxon>
        <taxon>Bacillati</taxon>
        <taxon>Actinomycetota</taxon>
        <taxon>Actinomycetes</taxon>
        <taxon>Streptosporangiales</taxon>
        <taxon>Streptosporangiaceae</taxon>
        <taxon>Nonomuraea</taxon>
    </lineage>
</organism>
<dbReference type="Gene3D" id="1.25.40.10">
    <property type="entry name" value="Tetratricopeptide repeat domain"/>
    <property type="match status" value="1"/>
</dbReference>
<sequence>MKLWDWLTGRNKPRRERPPAFAATVFRLLPRLDQPEPELTGSDPDAQRKLNNWRSSEPNLRAIIDRLAKARDPAVANAFLLLAKTIRYQPGRRDDTLAAYIDALYYDRHNADLWRELIDYAASAPHIPMLAALFRRAPADVRPVLLGQFLSISDGNDRMGNLDPANGPRLRDALAEAAHAEADRPSIAALAADAARRAEAAGEQDVAVHHWRVAVAAGSTDPMVADRFTIWLTQQGEYAEAAHVLRQTLAVPPKGTTVRQRLEKRLARCERALG</sequence>
<dbReference type="AlphaFoldDB" id="A0A438M5N9"/>
<dbReference type="RefSeq" id="WP_127933412.1">
    <property type="nucleotide sequence ID" value="NZ_SAUN01000001.1"/>
</dbReference>
<protein>
    <recommendedName>
        <fullName evidence="3">Tetratricopeptide repeat protein</fullName>
    </recommendedName>
</protein>
<dbReference type="OrthoDB" id="3528734at2"/>
<dbReference type="Proteomes" id="UP000284824">
    <property type="component" value="Unassembled WGS sequence"/>
</dbReference>
<proteinExistence type="predicted"/>
<comment type="caution">
    <text evidence="1">The sequence shown here is derived from an EMBL/GenBank/DDBJ whole genome shotgun (WGS) entry which is preliminary data.</text>
</comment>
<accession>A0A438M5N9</accession>